<dbReference type="InterPro" id="IPR011067">
    <property type="entry name" value="Plasmid_toxin/cell-grow_inhib"/>
</dbReference>
<dbReference type="GO" id="GO:0016787">
    <property type="term" value="F:hydrolase activity"/>
    <property type="evidence" value="ECO:0007669"/>
    <property type="project" value="UniProtKB-KW"/>
</dbReference>
<proteinExistence type="inferred from homology"/>
<dbReference type="GO" id="GO:0016075">
    <property type="term" value="P:rRNA catabolic process"/>
    <property type="evidence" value="ECO:0007669"/>
    <property type="project" value="TreeGrafter"/>
</dbReference>
<dbReference type="Gene3D" id="2.30.30.110">
    <property type="match status" value="1"/>
</dbReference>
<dbReference type="AlphaFoldDB" id="A0A6S6UM67"/>
<keyword evidence="1" id="KW-0378">Hydrolase</keyword>
<dbReference type="GO" id="GO:0006402">
    <property type="term" value="P:mRNA catabolic process"/>
    <property type="evidence" value="ECO:0007669"/>
    <property type="project" value="TreeGrafter"/>
</dbReference>
<dbReference type="GO" id="GO:0003677">
    <property type="term" value="F:DNA binding"/>
    <property type="evidence" value="ECO:0007669"/>
    <property type="project" value="InterPro"/>
</dbReference>
<comment type="function">
    <text evidence="1">Toxic component of a type II toxin-antitoxin (TA) system.</text>
</comment>
<dbReference type="PANTHER" id="PTHR33988:SF2">
    <property type="entry name" value="ENDORIBONUCLEASE MAZF"/>
    <property type="match status" value="1"/>
</dbReference>
<keyword evidence="1" id="KW-0255">Endonuclease</keyword>
<dbReference type="SUPFAM" id="SSF50118">
    <property type="entry name" value="Cell growth inhibitor/plasmid maintenance toxic component"/>
    <property type="match status" value="1"/>
</dbReference>
<dbReference type="EMBL" id="CACVAT010000613">
    <property type="protein sequence ID" value="CAA6830662.1"/>
    <property type="molecule type" value="Genomic_DNA"/>
</dbReference>
<dbReference type="Pfam" id="PF02452">
    <property type="entry name" value="PemK_toxin"/>
    <property type="match status" value="1"/>
</dbReference>
<organism evidence="2">
    <name type="scientific">uncultured Thiotrichaceae bacterium</name>
    <dbReference type="NCBI Taxonomy" id="298394"/>
    <lineage>
        <taxon>Bacteria</taxon>
        <taxon>Pseudomonadati</taxon>
        <taxon>Pseudomonadota</taxon>
        <taxon>Gammaproteobacteria</taxon>
        <taxon>Thiotrichales</taxon>
        <taxon>Thiotrichaceae</taxon>
        <taxon>environmental samples</taxon>
    </lineage>
</organism>
<dbReference type="InterPro" id="IPR003477">
    <property type="entry name" value="PemK-like"/>
</dbReference>
<dbReference type="EC" id="3.1.-.-" evidence="1"/>
<name>A0A6S6UM67_9GAMM</name>
<reference evidence="2" key="1">
    <citation type="submission" date="2020-01" db="EMBL/GenBank/DDBJ databases">
        <authorList>
            <person name="Meier V. D."/>
            <person name="Meier V D."/>
        </authorList>
    </citation>
    <scope>NUCLEOTIDE SEQUENCE</scope>
    <source>
        <strain evidence="2">HLG_WM_MAG_09</strain>
    </source>
</reference>
<evidence type="ECO:0000313" key="2">
    <source>
        <dbReference type="EMBL" id="CAA6830662.1"/>
    </source>
</evidence>
<dbReference type="PANTHER" id="PTHR33988">
    <property type="entry name" value="ENDORIBONUCLEASE MAZF-RELATED"/>
    <property type="match status" value="1"/>
</dbReference>
<accession>A0A6S6UM67</accession>
<comment type="similarity">
    <text evidence="1">Belongs to the PemK/MazF family.</text>
</comment>
<sequence>MKRGEIWWALMKEPQGSEPGFRRPVIIVSSNDFNQSLIQTVTVIIVTSNLRLAGAPGNFKLAKKPSKLSRDSVANVSQVVTLDKSFLTECVSQLDAKHINLLNIGLKLALSL</sequence>
<protein>
    <recommendedName>
        <fullName evidence="1">mRNA interferase</fullName>
        <ecNumber evidence="1">3.1.-.-</ecNumber>
    </recommendedName>
</protein>
<dbReference type="PIRSF" id="PIRSF033490">
    <property type="entry name" value="MazF"/>
    <property type="match status" value="1"/>
</dbReference>
<gene>
    <name evidence="2" type="ORF">HELGO_WM26350</name>
</gene>
<keyword evidence="1" id="KW-0540">Nuclease</keyword>
<evidence type="ECO:0000256" key="1">
    <source>
        <dbReference type="PIRNR" id="PIRNR033490"/>
    </source>
</evidence>
<dbReference type="GO" id="GO:0004521">
    <property type="term" value="F:RNA endonuclease activity"/>
    <property type="evidence" value="ECO:0007669"/>
    <property type="project" value="TreeGrafter"/>
</dbReference>